<evidence type="ECO:0000313" key="1">
    <source>
        <dbReference type="EMBL" id="MFA9459701.1"/>
    </source>
</evidence>
<dbReference type="EMBL" id="JBGUAW010000002">
    <property type="protein sequence ID" value="MFA9459701.1"/>
    <property type="molecule type" value="Genomic_DNA"/>
</dbReference>
<evidence type="ECO:0008006" key="3">
    <source>
        <dbReference type="Google" id="ProtNLM"/>
    </source>
</evidence>
<reference evidence="1 2" key="1">
    <citation type="submission" date="2024-08" db="EMBL/GenBank/DDBJ databases">
        <title>Whole-genome sequencing of halo(alkali)philic microorganisms from hypersaline lakes.</title>
        <authorList>
            <person name="Sorokin D.Y."/>
            <person name="Merkel A.Y."/>
            <person name="Messina E."/>
            <person name="Yakimov M."/>
        </authorList>
    </citation>
    <scope>NUCLEOTIDE SEQUENCE [LARGE SCALE GENOMIC DNA]</scope>
    <source>
        <strain evidence="1 2">Cl-TMA</strain>
    </source>
</reference>
<accession>A0ABV4TT08</accession>
<dbReference type="PANTHER" id="PTHR30348">
    <property type="entry name" value="UNCHARACTERIZED PROTEIN YECE"/>
    <property type="match status" value="1"/>
</dbReference>
<dbReference type="InterPro" id="IPR036520">
    <property type="entry name" value="UPF0759_sf"/>
</dbReference>
<gene>
    <name evidence="1" type="ORF">ACERLL_02535</name>
</gene>
<proteinExistence type="predicted"/>
<organism evidence="1 2">
    <name type="scientific">Thiohalorhabdus methylotrophus</name>
    <dbReference type="NCBI Taxonomy" id="3242694"/>
    <lineage>
        <taxon>Bacteria</taxon>
        <taxon>Pseudomonadati</taxon>
        <taxon>Pseudomonadota</taxon>
        <taxon>Gammaproteobacteria</taxon>
        <taxon>Thiohalorhabdales</taxon>
        <taxon>Thiohalorhabdaceae</taxon>
        <taxon>Thiohalorhabdus</taxon>
    </lineage>
</organism>
<dbReference type="InterPro" id="IPR002763">
    <property type="entry name" value="DUF72"/>
</dbReference>
<dbReference type="Gene3D" id="3.20.20.410">
    <property type="entry name" value="Protein of unknown function UPF0759"/>
    <property type="match status" value="1"/>
</dbReference>
<sequence>MDRRESGIHIGTRGWVLPEDASGFYPEDLPEDWMLEYYTTQFHALEIPPLAEPPDAETVAFWDEETLEDATLSLSLTGEWGRRLAAGRDPAPLARLLEPLGDKLAVLVWPQKPPTRAAAFWPRTLHLDGTAEILTEARPGPGERAPGAVYYRLGGPGRYSPESLDRLAEYLVRRGRAGRANFVFFTAVQGGNAILDAMHLQEAVEARSRE</sequence>
<keyword evidence="2" id="KW-1185">Reference proteome</keyword>
<dbReference type="RefSeq" id="WP_373654490.1">
    <property type="nucleotide sequence ID" value="NZ_JBGUAW010000002.1"/>
</dbReference>
<dbReference type="Proteomes" id="UP001575181">
    <property type="component" value="Unassembled WGS sequence"/>
</dbReference>
<comment type="caution">
    <text evidence="1">The sequence shown here is derived from an EMBL/GenBank/DDBJ whole genome shotgun (WGS) entry which is preliminary data.</text>
</comment>
<dbReference type="SUPFAM" id="SSF117396">
    <property type="entry name" value="TM1631-like"/>
    <property type="match status" value="1"/>
</dbReference>
<evidence type="ECO:0000313" key="2">
    <source>
        <dbReference type="Proteomes" id="UP001575181"/>
    </source>
</evidence>
<dbReference type="PANTHER" id="PTHR30348:SF4">
    <property type="entry name" value="DUF72 DOMAIN-CONTAINING PROTEIN"/>
    <property type="match status" value="1"/>
</dbReference>
<name>A0ABV4TT08_9GAMM</name>
<protein>
    <recommendedName>
        <fullName evidence="3">DUF72 domain-containing protein</fullName>
    </recommendedName>
</protein>